<accession>A0A2T1ANF4</accession>
<dbReference type="RefSeq" id="WP_106161904.1">
    <property type="nucleotide sequence ID" value="NZ_PVUF01000001.1"/>
</dbReference>
<dbReference type="PRINTS" id="PR00039">
    <property type="entry name" value="HTHLYSR"/>
</dbReference>
<dbReference type="InterPro" id="IPR036390">
    <property type="entry name" value="WH_DNA-bd_sf"/>
</dbReference>
<dbReference type="GO" id="GO:0003700">
    <property type="term" value="F:DNA-binding transcription factor activity"/>
    <property type="evidence" value="ECO:0007669"/>
    <property type="project" value="InterPro"/>
</dbReference>
<feature type="domain" description="HTH lysR-type" evidence="5">
    <location>
        <begin position="4"/>
        <end position="62"/>
    </location>
</feature>
<evidence type="ECO:0000256" key="2">
    <source>
        <dbReference type="ARBA" id="ARBA00023015"/>
    </source>
</evidence>
<dbReference type="AlphaFoldDB" id="A0A2T1ANF4"/>
<dbReference type="SUPFAM" id="SSF53850">
    <property type="entry name" value="Periplasmic binding protein-like II"/>
    <property type="match status" value="1"/>
</dbReference>
<evidence type="ECO:0000256" key="3">
    <source>
        <dbReference type="ARBA" id="ARBA00023125"/>
    </source>
</evidence>
<gene>
    <name evidence="6" type="ORF">CLV89_101356</name>
</gene>
<sequence length="302" mass="32171">MLYLTLRHYEYVTAIAHHGSLSGAATALNVSQPALSAALSRIEAHLGRVLFLRRKGAPLELTPQGRDFVTGAEALLVQATQLERAGTAVQAAQHLTIGCFSDLAPFLLPRALATLRATLPQVRLDIIEGHFEDLITALRAGSCDLALTYDLGLDSSFTRQDLHHITPMALMPPDHPLAAQKDISLAELARAPLILSREGLSIAHMMRLFKTLGLVPEVAHRAASLELLRSLAARGEGIGLAYSLPPGDLTYDGMPLVARPIRDAHAREPVVLTCHATPADGSPTAQAMTALTSALTGNSSES</sequence>
<evidence type="ECO:0000256" key="4">
    <source>
        <dbReference type="ARBA" id="ARBA00023163"/>
    </source>
</evidence>
<keyword evidence="2" id="KW-0805">Transcription regulation</keyword>
<dbReference type="Gene3D" id="3.40.190.10">
    <property type="entry name" value="Periplasmic binding protein-like II"/>
    <property type="match status" value="2"/>
</dbReference>
<dbReference type="Gene3D" id="1.10.10.10">
    <property type="entry name" value="Winged helix-like DNA-binding domain superfamily/Winged helix DNA-binding domain"/>
    <property type="match status" value="1"/>
</dbReference>
<comment type="caution">
    <text evidence="6">The sequence shown here is derived from an EMBL/GenBank/DDBJ whole genome shotgun (WGS) entry which is preliminary data.</text>
</comment>
<evidence type="ECO:0000313" key="7">
    <source>
        <dbReference type="Proteomes" id="UP000237718"/>
    </source>
</evidence>
<reference evidence="6 7" key="1">
    <citation type="submission" date="2018-03" db="EMBL/GenBank/DDBJ databases">
        <title>Genomic Encyclopedia of Archaeal and Bacterial Type Strains, Phase II (KMG-II): from individual species to whole genera.</title>
        <authorList>
            <person name="Goeker M."/>
        </authorList>
    </citation>
    <scope>NUCLEOTIDE SEQUENCE [LARGE SCALE GENOMIC DNA]</scope>
    <source>
        <strain evidence="6 7">DSM 25328</strain>
    </source>
</reference>
<dbReference type="Proteomes" id="UP000237718">
    <property type="component" value="Unassembled WGS sequence"/>
</dbReference>
<dbReference type="InterPro" id="IPR005119">
    <property type="entry name" value="LysR_subst-bd"/>
</dbReference>
<dbReference type="GO" id="GO:0003677">
    <property type="term" value="F:DNA binding"/>
    <property type="evidence" value="ECO:0007669"/>
    <property type="project" value="UniProtKB-KW"/>
</dbReference>
<dbReference type="PANTHER" id="PTHR30346">
    <property type="entry name" value="TRANSCRIPTIONAL DUAL REGULATOR HCAR-RELATED"/>
    <property type="match status" value="1"/>
</dbReference>
<dbReference type="InterPro" id="IPR000847">
    <property type="entry name" value="LysR_HTH_N"/>
</dbReference>
<dbReference type="OrthoDB" id="8679465at2"/>
<proteinExistence type="inferred from homology"/>
<evidence type="ECO:0000313" key="6">
    <source>
        <dbReference type="EMBL" id="PRZ50140.1"/>
    </source>
</evidence>
<protein>
    <submittedName>
        <fullName evidence="6">DNA-binding transcriptional LysR family regulator</fullName>
    </submittedName>
</protein>
<dbReference type="Pfam" id="PF00126">
    <property type="entry name" value="HTH_1"/>
    <property type="match status" value="1"/>
</dbReference>
<dbReference type="EMBL" id="PVUF01000001">
    <property type="protein sequence ID" value="PRZ50140.1"/>
    <property type="molecule type" value="Genomic_DNA"/>
</dbReference>
<evidence type="ECO:0000259" key="5">
    <source>
        <dbReference type="PROSITE" id="PS50931"/>
    </source>
</evidence>
<dbReference type="InterPro" id="IPR036388">
    <property type="entry name" value="WH-like_DNA-bd_sf"/>
</dbReference>
<dbReference type="Pfam" id="PF03466">
    <property type="entry name" value="LysR_substrate"/>
    <property type="match status" value="1"/>
</dbReference>
<keyword evidence="3 6" id="KW-0238">DNA-binding</keyword>
<dbReference type="PROSITE" id="PS50931">
    <property type="entry name" value="HTH_LYSR"/>
    <property type="match status" value="1"/>
</dbReference>
<dbReference type="SUPFAM" id="SSF46785">
    <property type="entry name" value="Winged helix' DNA-binding domain"/>
    <property type="match status" value="1"/>
</dbReference>
<dbReference type="PANTHER" id="PTHR30346:SF0">
    <property type="entry name" value="HCA OPERON TRANSCRIPTIONAL ACTIVATOR HCAR"/>
    <property type="match status" value="1"/>
</dbReference>
<organism evidence="6 7">
    <name type="scientific">Tritonibacter scottomollicae</name>
    <name type="common">Epibacterium scottomollicae</name>
    <dbReference type="NCBI Taxonomy" id="483013"/>
    <lineage>
        <taxon>Bacteria</taxon>
        <taxon>Pseudomonadati</taxon>
        <taxon>Pseudomonadota</taxon>
        <taxon>Alphaproteobacteria</taxon>
        <taxon>Rhodobacterales</taxon>
        <taxon>Paracoccaceae</taxon>
        <taxon>Tritonibacter</taxon>
    </lineage>
</organism>
<name>A0A2T1ANF4_TRISK</name>
<keyword evidence="4" id="KW-0804">Transcription</keyword>
<comment type="similarity">
    <text evidence="1">Belongs to the LysR transcriptional regulatory family.</text>
</comment>
<evidence type="ECO:0000256" key="1">
    <source>
        <dbReference type="ARBA" id="ARBA00009437"/>
    </source>
</evidence>
<dbReference type="GO" id="GO:0032993">
    <property type="term" value="C:protein-DNA complex"/>
    <property type="evidence" value="ECO:0007669"/>
    <property type="project" value="TreeGrafter"/>
</dbReference>